<evidence type="ECO:0000313" key="3">
    <source>
        <dbReference type="Proteomes" id="UP000000577"/>
    </source>
</evidence>
<keyword evidence="3" id="KW-1185">Reference proteome</keyword>
<evidence type="ECO:0000313" key="2">
    <source>
        <dbReference type="EMBL" id="AAR35758.1"/>
    </source>
</evidence>
<dbReference type="STRING" id="243231.GSU2385"/>
<dbReference type="Pfam" id="PF07796">
    <property type="entry name" value="DUF1638"/>
    <property type="match status" value="1"/>
</dbReference>
<gene>
    <name evidence="2" type="ordered locus">GSU2385</name>
</gene>
<sequence>MDNNALGPGHATVVSCGIFRPEIEHLARQGRFPWPVRFLESMLHMTPSLLEAEITRLIGSLDDGPVVLLFGDCHARMSEHGSLPGVRRVRGVNCCEILLGPERYHRMLRDGVFFLLPEWTSRWEDVFIRRLGFADSRLAAQFMGEMHTRITYLDTGVTAVPLVELERIGHFLGLPVTVEAVDAAALVRVVEESTGDGGADC</sequence>
<dbReference type="InterPro" id="IPR012437">
    <property type="entry name" value="DUF1638"/>
</dbReference>
<dbReference type="AlphaFoldDB" id="Q74AH0"/>
<dbReference type="EMBL" id="AE017180">
    <property type="protein sequence ID" value="AAR35758.1"/>
    <property type="molecule type" value="Genomic_DNA"/>
</dbReference>
<proteinExistence type="predicted"/>
<dbReference type="InParanoid" id="Q74AH0"/>
<reference evidence="2 3" key="1">
    <citation type="journal article" date="2003" name="Science">
        <title>Genome of Geobacter sulfurreducens: metal reduction in subsurface environments.</title>
        <authorList>
            <person name="Methe B.A."/>
            <person name="Nelson K.E."/>
            <person name="Eisen J.A."/>
            <person name="Paulsen I.T."/>
            <person name="Nelson W."/>
            <person name="Heidelberg J.F."/>
            <person name="Wu D."/>
            <person name="Wu M."/>
            <person name="Ward N."/>
            <person name="Beanan M.J."/>
            <person name="Dodson R.J."/>
            <person name="Madupu R."/>
            <person name="Brinkac L.M."/>
            <person name="Daugherty S.C."/>
            <person name="DeBoy R.T."/>
            <person name="Durkin A.S."/>
            <person name="Gwinn M."/>
            <person name="Kolonay J.F."/>
            <person name="Sullivan S.A."/>
            <person name="Haft D.H."/>
            <person name="Selengut J."/>
            <person name="Davidsen T.M."/>
            <person name="Zafar N."/>
            <person name="White O."/>
            <person name="Tran B."/>
            <person name="Romero C."/>
            <person name="Forberger H.A."/>
            <person name="Weidman J."/>
            <person name="Khouri H."/>
            <person name="Feldblyum T.V."/>
            <person name="Utterback T.R."/>
            <person name="Van Aken S.E."/>
            <person name="Lovley D.R."/>
            <person name="Fraser C.M."/>
        </authorList>
    </citation>
    <scope>NUCLEOTIDE SEQUENCE [LARGE SCALE GENOMIC DNA]</scope>
    <source>
        <strain evidence="3">ATCC 51573 / DSM 12127 / PCA</strain>
    </source>
</reference>
<evidence type="ECO:0000259" key="1">
    <source>
        <dbReference type="Pfam" id="PF07796"/>
    </source>
</evidence>
<dbReference type="OrthoDB" id="5570734at2"/>
<dbReference type="EnsemblBacteria" id="AAR35758">
    <property type="protein sequence ID" value="AAR35758"/>
    <property type="gene ID" value="GSU2385"/>
</dbReference>
<dbReference type="RefSeq" id="WP_010943021.1">
    <property type="nucleotide sequence ID" value="NC_002939.5"/>
</dbReference>
<name>Q74AH0_GEOSL</name>
<dbReference type="Proteomes" id="UP000000577">
    <property type="component" value="Chromosome"/>
</dbReference>
<dbReference type="HOGENOM" id="CLU_099367_0_0_7"/>
<organism evidence="2 3">
    <name type="scientific">Geobacter sulfurreducens (strain ATCC 51573 / DSM 12127 / PCA)</name>
    <dbReference type="NCBI Taxonomy" id="243231"/>
    <lineage>
        <taxon>Bacteria</taxon>
        <taxon>Pseudomonadati</taxon>
        <taxon>Thermodesulfobacteriota</taxon>
        <taxon>Desulfuromonadia</taxon>
        <taxon>Geobacterales</taxon>
        <taxon>Geobacteraceae</taxon>
        <taxon>Geobacter</taxon>
    </lineage>
</organism>
<dbReference type="eggNOG" id="ENOG5032QZS">
    <property type="taxonomic scope" value="Bacteria"/>
</dbReference>
<reference evidence="2 3" key="2">
    <citation type="journal article" date="2012" name="BMC Genomics">
        <title>Comparative genomic analysis of Geobacter sulfurreducens KN400, a strain with enhanced capacity for extracellular electron transfer and electricity production.</title>
        <authorList>
            <person name="Butler J.E."/>
            <person name="Young N.D."/>
            <person name="Aklujkar M."/>
            <person name="Lovley D.R."/>
        </authorList>
    </citation>
    <scope>NUCLEOTIDE SEQUENCE [LARGE SCALE GENOMIC DNA]</scope>
    <source>
        <strain evidence="3">ATCC 51573 / DSM 12127 / PCA</strain>
    </source>
</reference>
<protein>
    <recommendedName>
        <fullName evidence="1">DUF1638 domain-containing protein</fullName>
    </recommendedName>
</protein>
<dbReference type="PATRIC" id="fig|243231.5.peg.2412"/>
<dbReference type="KEGG" id="gsu:GSU2385"/>
<feature type="domain" description="DUF1638" evidence="1">
    <location>
        <begin position="38"/>
        <end position="187"/>
    </location>
</feature>
<accession>Q74AH0</accession>